<organism evidence="2 3">
    <name type="scientific">Microbacterium azadirachtae</name>
    <dbReference type="NCBI Taxonomy" id="582680"/>
    <lineage>
        <taxon>Bacteria</taxon>
        <taxon>Bacillati</taxon>
        <taxon>Actinomycetota</taxon>
        <taxon>Actinomycetes</taxon>
        <taxon>Micrococcales</taxon>
        <taxon>Microbacteriaceae</taxon>
        <taxon>Microbacterium</taxon>
    </lineage>
</organism>
<sequence>MGDRVSSAPGRDIRPGWLTALRAVIILQTVCVFAASVTAGLQLTDPALHPLHSATSYTLFTVVILALTIAILAWRPGGGSPRPMLYAALFLAGTLAQIILGLTGIRFAHVPLGVLLFGATTLQLAWIYRTPRNSTRPAAHWDRARPPD</sequence>
<reference evidence="3" key="1">
    <citation type="submission" date="2016-10" db="EMBL/GenBank/DDBJ databases">
        <authorList>
            <person name="Varghese N."/>
            <person name="Submissions S."/>
        </authorList>
    </citation>
    <scope>NUCLEOTIDE SEQUENCE [LARGE SCALE GENOMIC DNA]</scope>
    <source>
        <strain evidence="3">CL127</strain>
    </source>
</reference>
<feature type="transmembrane region" description="Helical" evidence="1">
    <location>
        <begin position="20"/>
        <end position="42"/>
    </location>
</feature>
<accession>A0A1I6G918</accession>
<keyword evidence="1" id="KW-1133">Transmembrane helix</keyword>
<dbReference type="EMBL" id="FOYR01000001">
    <property type="protein sequence ID" value="SFR38684.1"/>
    <property type="molecule type" value="Genomic_DNA"/>
</dbReference>
<proteinExistence type="predicted"/>
<protein>
    <recommendedName>
        <fullName evidence="4">Integral membrane protein</fullName>
    </recommendedName>
</protein>
<feature type="transmembrane region" description="Helical" evidence="1">
    <location>
        <begin position="54"/>
        <end position="73"/>
    </location>
</feature>
<evidence type="ECO:0000256" key="1">
    <source>
        <dbReference type="SAM" id="Phobius"/>
    </source>
</evidence>
<evidence type="ECO:0000313" key="2">
    <source>
        <dbReference type="EMBL" id="SFR38684.1"/>
    </source>
</evidence>
<feature type="transmembrane region" description="Helical" evidence="1">
    <location>
        <begin position="85"/>
        <end position="102"/>
    </location>
</feature>
<feature type="transmembrane region" description="Helical" evidence="1">
    <location>
        <begin position="108"/>
        <end position="128"/>
    </location>
</feature>
<evidence type="ECO:0008006" key="4">
    <source>
        <dbReference type="Google" id="ProtNLM"/>
    </source>
</evidence>
<dbReference type="RefSeq" id="WP_091477134.1">
    <property type="nucleotide sequence ID" value="NZ_FNGQ01000001.1"/>
</dbReference>
<evidence type="ECO:0000313" key="3">
    <source>
        <dbReference type="Proteomes" id="UP000198877"/>
    </source>
</evidence>
<keyword evidence="1" id="KW-0472">Membrane</keyword>
<name>A0A1I6G918_9MICO</name>
<dbReference type="Proteomes" id="UP000198877">
    <property type="component" value="Unassembled WGS sequence"/>
</dbReference>
<keyword evidence="1" id="KW-0812">Transmembrane</keyword>
<gene>
    <name evidence="2" type="ORF">SAMN04488591_0898</name>
</gene>
<dbReference type="AlphaFoldDB" id="A0A1I6G918"/>